<accession>A0A5K7ZAC1</accession>
<protein>
    <submittedName>
        <fullName evidence="1">Uncharacterized protein</fullName>
    </submittedName>
</protein>
<reference evidence="1 2" key="1">
    <citation type="submission" date="2019-11" db="EMBL/GenBank/DDBJ databases">
        <title>Comparative genomics of hydrocarbon-degrading Desulfosarcina strains.</title>
        <authorList>
            <person name="Watanabe M."/>
            <person name="Kojima H."/>
            <person name="Fukui M."/>
        </authorList>
    </citation>
    <scope>NUCLEOTIDE SEQUENCE [LARGE SCALE GENOMIC DNA]</scope>
    <source>
        <strain evidence="1 2">PP31</strain>
    </source>
</reference>
<evidence type="ECO:0000313" key="1">
    <source>
        <dbReference type="EMBL" id="BBO78008.1"/>
    </source>
</evidence>
<proteinExistence type="predicted"/>
<dbReference type="RefSeq" id="WP_155306684.1">
    <property type="nucleotide sequence ID" value="NZ_AP021875.1"/>
</dbReference>
<keyword evidence="2" id="KW-1185">Reference proteome</keyword>
<dbReference type="OrthoDB" id="9887440at2"/>
<dbReference type="Proteomes" id="UP000427769">
    <property type="component" value="Chromosome"/>
</dbReference>
<gene>
    <name evidence="1" type="ORF">DSCW_54250</name>
</gene>
<name>A0A5K7ZAC1_9BACT</name>
<dbReference type="KEGG" id="dwd:DSCW_54250"/>
<dbReference type="EMBL" id="AP021875">
    <property type="protein sequence ID" value="BBO78008.1"/>
    <property type="molecule type" value="Genomic_DNA"/>
</dbReference>
<evidence type="ECO:0000313" key="2">
    <source>
        <dbReference type="Proteomes" id="UP000427769"/>
    </source>
</evidence>
<dbReference type="AlphaFoldDB" id="A0A5K7ZAC1"/>
<sequence length="224" mass="26451">MTQRTGPRVPIEEYYRREKEQYWNGEMPDKIWDGNEPISDSLYIDRFGRPDWRKEKERQKAKIWANKKKTGAKVKGKAKSTHKIETDQHFPLFYDVLDNPEFRNGLMKKGWFRTYVWLGRYIVRAEMKNDPHHLYQRYYQQGLLASCVPTRVVATALKIGKSTVSDHIKTLSDDGIIKTAIIHANESFDGQRYVVCIFGTHKDRKEHWFIQDRFKVSVNPSVVV</sequence>
<organism evidence="1 2">
    <name type="scientific">Desulfosarcina widdelii</name>
    <dbReference type="NCBI Taxonomy" id="947919"/>
    <lineage>
        <taxon>Bacteria</taxon>
        <taxon>Pseudomonadati</taxon>
        <taxon>Thermodesulfobacteriota</taxon>
        <taxon>Desulfobacteria</taxon>
        <taxon>Desulfobacterales</taxon>
        <taxon>Desulfosarcinaceae</taxon>
        <taxon>Desulfosarcina</taxon>
    </lineage>
</organism>